<protein>
    <recommendedName>
        <fullName evidence="5">MYND-type domain-containing protein</fullName>
    </recommendedName>
</protein>
<evidence type="ECO:0000313" key="7">
    <source>
        <dbReference type="Proteomes" id="UP000815677"/>
    </source>
</evidence>
<feature type="domain" description="MYND-type" evidence="5">
    <location>
        <begin position="18"/>
        <end position="55"/>
    </location>
</feature>
<dbReference type="PROSITE" id="PS50865">
    <property type="entry name" value="ZF_MYND_2"/>
    <property type="match status" value="1"/>
</dbReference>
<keyword evidence="1" id="KW-0479">Metal-binding</keyword>
<dbReference type="EMBL" id="DF843108">
    <property type="protein sequence ID" value="GAT47058.1"/>
    <property type="molecule type" value="Genomic_DNA"/>
</dbReference>
<dbReference type="SUPFAM" id="SSF144232">
    <property type="entry name" value="HIT/MYND zinc finger-like"/>
    <property type="match status" value="1"/>
</dbReference>
<evidence type="ECO:0000256" key="3">
    <source>
        <dbReference type="ARBA" id="ARBA00022833"/>
    </source>
</evidence>
<evidence type="ECO:0000256" key="4">
    <source>
        <dbReference type="PROSITE-ProRule" id="PRU00134"/>
    </source>
</evidence>
<evidence type="ECO:0000256" key="1">
    <source>
        <dbReference type="ARBA" id="ARBA00022723"/>
    </source>
</evidence>
<proteinExistence type="predicted"/>
<dbReference type="InterPro" id="IPR002893">
    <property type="entry name" value="Znf_MYND"/>
</dbReference>
<keyword evidence="2 4" id="KW-0863">Zinc-finger</keyword>
<dbReference type="Gene3D" id="6.10.140.2220">
    <property type="match status" value="1"/>
</dbReference>
<accession>A0ABQ0L7M3</accession>
<sequence>MAYIAQYTHHVVSSSHNCGCCAAEKAAKRCGRCRNVRYCSIECQKGDWKRHRPLCKQQAESLERVCPEDRRGAEAIAKFHGEWMMALPRWAVYSVDLGTQAADFLEKHVFMIKLVETVERSAESNKTRFRVSTFALKAIDLRKLQVKEAGMKQEVVVVQEAVESQFGSVRESVQRDLLALGRERNAIRVVIACENRWTCYMSPDLDEVFDGWYPYRQASSWTRSMKRVYEKHFKVAIRKGQVERDWDEIKDIRRKELGLAMDRLFETEVSEEVGVGSSSYINHSSA</sequence>
<name>A0ABQ0L7M3_MYCCL</name>
<keyword evidence="7" id="KW-1185">Reference proteome</keyword>
<organism evidence="6 7">
    <name type="scientific">Mycena chlorophos</name>
    <name type="common">Agaric fungus</name>
    <name type="synonym">Agaricus chlorophos</name>
    <dbReference type="NCBI Taxonomy" id="658473"/>
    <lineage>
        <taxon>Eukaryota</taxon>
        <taxon>Fungi</taxon>
        <taxon>Dikarya</taxon>
        <taxon>Basidiomycota</taxon>
        <taxon>Agaricomycotina</taxon>
        <taxon>Agaricomycetes</taxon>
        <taxon>Agaricomycetidae</taxon>
        <taxon>Agaricales</taxon>
        <taxon>Marasmiineae</taxon>
        <taxon>Mycenaceae</taxon>
        <taxon>Mycena</taxon>
    </lineage>
</organism>
<evidence type="ECO:0000256" key="2">
    <source>
        <dbReference type="ARBA" id="ARBA00022771"/>
    </source>
</evidence>
<dbReference type="Pfam" id="PF01753">
    <property type="entry name" value="zf-MYND"/>
    <property type="match status" value="1"/>
</dbReference>
<evidence type="ECO:0000313" key="6">
    <source>
        <dbReference type="EMBL" id="GAT47058.1"/>
    </source>
</evidence>
<dbReference type="Proteomes" id="UP000815677">
    <property type="component" value="Unassembled WGS sequence"/>
</dbReference>
<evidence type="ECO:0000259" key="5">
    <source>
        <dbReference type="PROSITE" id="PS50865"/>
    </source>
</evidence>
<gene>
    <name evidence="6" type="ORF">MCHLO_04542</name>
</gene>
<keyword evidence="3" id="KW-0862">Zinc</keyword>
<reference evidence="6" key="1">
    <citation type="submission" date="2014-09" db="EMBL/GenBank/DDBJ databases">
        <title>Genome sequence of the luminous mushroom Mycena chlorophos for searching fungal bioluminescence genes.</title>
        <authorList>
            <person name="Tanaka Y."/>
            <person name="Kasuga D."/>
            <person name="Oba Y."/>
            <person name="Hase S."/>
            <person name="Sato K."/>
            <person name="Oba Y."/>
            <person name="Sakakibara Y."/>
        </authorList>
    </citation>
    <scope>NUCLEOTIDE SEQUENCE</scope>
</reference>